<proteinExistence type="predicted"/>
<gene>
    <name evidence="2" type="ORF">LSTR_LSTR009069</name>
</gene>
<dbReference type="OrthoDB" id="6126662at2759"/>
<protein>
    <recommendedName>
        <fullName evidence="4">PH domain-containing protein</fullName>
    </recommendedName>
</protein>
<dbReference type="AlphaFoldDB" id="A0A482XNN3"/>
<dbReference type="SUPFAM" id="SSF50729">
    <property type="entry name" value="PH domain-like"/>
    <property type="match status" value="1"/>
</dbReference>
<name>A0A482XNN3_LAOST</name>
<feature type="compositionally biased region" description="Polar residues" evidence="1">
    <location>
        <begin position="363"/>
        <end position="375"/>
    </location>
</feature>
<evidence type="ECO:0000313" key="3">
    <source>
        <dbReference type="Proteomes" id="UP000291343"/>
    </source>
</evidence>
<organism evidence="2 3">
    <name type="scientific">Laodelphax striatellus</name>
    <name type="common">Small brown planthopper</name>
    <name type="synonym">Delphax striatella</name>
    <dbReference type="NCBI Taxonomy" id="195883"/>
    <lineage>
        <taxon>Eukaryota</taxon>
        <taxon>Metazoa</taxon>
        <taxon>Ecdysozoa</taxon>
        <taxon>Arthropoda</taxon>
        <taxon>Hexapoda</taxon>
        <taxon>Insecta</taxon>
        <taxon>Pterygota</taxon>
        <taxon>Neoptera</taxon>
        <taxon>Paraneoptera</taxon>
        <taxon>Hemiptera</taxon>
        <taxon>Auchenorrhyncha</taxon>
        <taxon>Fulgoroidea</taxon>
        <taxon>Delphacidae</taxon>
        <taxon>Criomorphinae</taxon>
        <taxon>Laodelphax</taxon>
    </lineage>
</organism>
<feature type="compositionally biased region" description="Low complexity" evidence="1">
    <location>
        <begin position="428"/>
        <end position="442"/>
    </location>
</feature>
<feature type="compositionally biased region" description="Low complexity" evidence="1">
    <location>
        <begin position="489"/>
        <end position="499"/>
    </location>
</feature>
<feature type="region of interest" description="Disordered" evidence="1">
    <location>
        <begin position="361"/>
        <end position="395"/>
    </location>
</feature>
<dbReference type="InParanoid" id="A0A482XNN3"/>
<feature type="region of interest" description="Disordered" evidence="1">
    <location>
        <begin position="421"/>
        <end position="547"/>
    </location>
</feature>
<dbReference type="STRING" id="195883.A0A482XNN3"/>
<dbReference type="EMBL" id="QKKF02004048">
    <property type="protein sequence ID" value="RZF47533.1"/>
    <property type="molecule type" value="Genomic_DNA"/>
</dbReference>
<dbReference type="Gene3D" id="2.30.29.30">
    <property type="entry name" value="Pleckstrin-homology domain (PH domain)/Phosphotyrosine-binding domain (PTB)"/>
    <property type="match status" value="1"/>
</dbReference>
<reference evidence="2 3" key="1">
    <citation type="journal article" date="2017" name="Gigascience">
        <title>Genome sequence of the small brown planthopper, Laodelphax striatellus.</title>
        <authorList>
            <person name="Zhu J."/>
            <person name="Jiang F."/>
            <person name="Wang X."/>
            <person name="Yang P."/>
            <person name="Bao Y."/>
            <person name="Zhao W."/>
            <person name="Wang W."/>
            <person name="Lu H."/>
            <person name="Wang Q."/>
            <person name="Cui N."/>
            <person name="Li J."/>
            <person name="Chen X."/>
            <person name="Luo L."/>
            <person name="Yu J."/>
            <person name="Kang L."/>
            <person name="Cui F."/>
        </authorList>
    </citation>
    <scope>NUCLEOTIDE SEQUENCE [LARGE SCALE GENOMIC DNA]</scope>
    <source>
        <strain evidence="2">Lst14</strain>
    </source>
</reference>
<evidence type="ECO:0000313" key="2">
    <source>
        <dbReference type="EMBL" id="RZF47533.1"/>
    </source>
</evidence>
<evidence type="ECO:0000256" key="1">
    <source>
        <dbReference type="SAM" id="MobiDB-lite"/>
    </source>
</evidence>
<dbReference type="InterPro" id="IPR011993">
    <property type="entry name" value="PH-like_dom_sf"/>
</dbReference>
<dbReference type="Proteomes" id="UP000291343">
    <property type="component" value="Unassembled WGS sequence"/>
</dbReference>
<evidence type="ECO:0008006" key="4">
    <source>
        <dbReference type="Google" id="ProtNLM"/>
    </source>
</evidence>
<keyword evidence="3" id="KW-1185">Reference proteome</keyword>
<sequence>MAVPGNSVANSAVLFREVHKNAWLRRLPTEEKKIGAHSKKGERVWCVFCVHDDVEPFIEIYADQKMAAAHKPDWCASLSHTLHVSPTICARDDEFEFVVTLPDTALRLSAPSWEVMMEWVESIGGKLREMHVLSPRENLYSRQPESRAPLLPTRDPNSPLPPPPASVPPMLVPGVEALTLNTPSQPHPHPDSQNITVIQVDPIDYQPSTAETSSGLISTLIYCDDNDVDDDTFNEDEDSLDDDQDVFGEDVASVCPPLPRLPCQLNRTNHSCDRNRNSQNNCNNSSQLIEATSNHRGSNNTQLNNRVIEVEGAATTSNHRSSNNTQVNNRLIEVEGAPTTSNHRSSNNTQLTSQLVGVEGAPLTSNHRGSNNSQLIGIEGAPTVPSHRGGNNSQLIGVEGAATTSNHRNTQLTSQLIEVEGAATDSPSTSNQSSHRSISRSRTGNDSGHVTRHPAADSDSRVEPPASPVTHEHVFLASSPASPPPPPAEDATAASSSSSSPPPLSADLRYSQVQDRVVPPVNAIRPRSGLRPNRRRSSDSSVPADRIRRLQAPPHPFRQPVAGAVEAGAGVTLRERQVQQLRREMTHQGGVRLQLRRKDCLE</sequence>
<feature type="region of interest" description="Disordered" evidence="1">
    <location>
        <begin position="138"/>
        <end position="169"/>
    </location>
</feature>
<dbReference type="SMR" id="A0A482XNN3"/>
<comment type="caution">
    <text evidence="2">The sequence shown here is derived from an EMBL/GenBank/DDBJ whole genome shotgun (WGS) entry which is preliminary data.</text>
</comment>
<feature type="compositionally biased region" description="Pro residues" evidence="1">
    <location>
        <begin position="158"/>
        <end position="169"/>
    </location>
</feature>
<accession>A0A482XNN3</accession>